<evidence type="ECO:0008006" key="4">
    <source>
        <dbReference type="Google" id="ProtNLM"/>
    </source>
</evidence>
<gene>
    <name evidence="2" type="ORF">GCM10009539_57090</name>
</gene>
<evidence type="ECO:0000256" key="1">
    <source>
        <dbReference type="SAM" id="Phobius"/>
    </source>
</evidence>
<keyword evidence="1" id="KW-1133">Transmembrane helix</keyword>
<keyword evidence="1" id="KW-0472">Membrane</keyword>
<protein>
    <recommendedName>
        <fullName evidence="4">Tight adherence protein B</fullName>
    </recommendedName>
</protein>
<name>A0ABP3EI87_9ACTN</name>
<keyword evidence="1" id="KW-0812">Transmembrane</keyword>
<evidence type="ECO:0000313" key="2">
    <source>
        <dbReference type="EMBL" id="GAA0263592.1"/>
    </source>
</evidence>
<feature type="transmembrane region" description="Helical" evidence="1">
    <location>
        <begin position="64"/>
        <end position="93"/>
    </location>
</feature>
<keyword evidence="3" id="KW-1185">Reference proteome</keyword>
<dbReference type="RefSeq" id="WP_344652004.1">
    <property type="nucleotide sequence ID" value="NZ_BAAAGX010000023.1"/>
</dbReference>
<accession>A0ABP3EI87</accession>
<dbReference type="EMBL" id="BAAAGX010000023">
    <property type="protein sequence ID" value="GAA0263592.1"/>
    <property type="molecule type" value="Genomic_DNA"/>
</dbReference>
<sequence>MVTGVVPVVAALALLGAAAMVAVPGSARGRLRVVARSAGAASGPGPGARLLGAGRRRALPRRRLVVPLLALAALLTAVVVGPVVAGAALAYGLAGRRALGQRAATRAADELRALGGVALAGLADDLRAGRTPSAALHAAIVTVEDGPVTAPVASALAAARVAVVRHPFGDVAALLRAVPGPLEPAFGRLAAAWTLADCGIPLADVVGQLDVELRRLRRLSERAAVHTASARTTARLVAGLPVLGLGIGQLLGAAPLAVLTRTPGGAACAAAAVALHLIGFSLARRLSRVVLT</sequence>
<comment type="caution">
    <text evidence="2">The sequence shown here is derived from an EMBL/GenBank/DDBJ whole genome shotgun (WGS) entry which is preliminary data.</text>
</comment>
<dbReference type="Proteomes" id="UP001500967">
    <property type="component" value="Unassembled WGS sequence"/>
</dbReference>
<reference evidence="3" key="1">
    <citation type="journal article" date="2019" name="Int. J. Syst. Evol. Microbiol.">
        <title>The Global Catalogue of Microorganisms (GCM) 10K type strain sequencing project: providing services to taxonomists for standard genome sequencing and annotation.</title>
        <authorList>
            <consortium name="The Broad Institute Genomics Platform"/>
            <consortium name="The Broad Institute Genome Sequencing Center for Infectious Disease"/>
            <person name="Wu L."/>
            <person name="Ma J."/>
        </authorList>
    </citation>
    <scope>NUCLEOTIDE SEQUENCE [LARGE SCALE GENOMIC DNA]</scope>
    <source>
        <strain evidence="3">JCM 10425</strain>
    </source>
</reference>
<evidence type="ECO:0000313" key="3">
    <source>
        <dbReference type="Proteomes" id="UP001500967"/>
    </source>
</evidence>
<dbReference type="PANTHER" id="PTHR35007:SF4">
    <property type="entry name" value="CONSERVED TRANSMEMBRANE PROTEIN-RELATED"/>
    <property type="match status" value="1"/>
</dbReference>
<proteinExistence type="predicted"/>
<dbReference type="PANTHER" id="PTHR35007">
    <property type="entry name" value="INTEGRAL MEMBRANE PROTEIN-RELATED"/>
    <property type="match status" value="1"/>
</dbReference>
<organism evidence="2 3">
    <name type="scientific">Cryptosporangium japonicum</name>
    <dbReference type="NCBI Taxonomy" id="80872"/>
    <lineage>
        <taxon>Bacteria</taxon>
        <taxon>Bacillati</taxon>
        <taxon>Actinomycetota</taxon>
        <taxon>Actinomycetes</taxon>
        <taxon>Cryptosporangiales</taxon>
        <taxon>Cryptosporangiaceae</taxon>
        <taxon>Cryptosporangium</taxon>
    </lineage>
</organism>